<dbReference type="AlphaFoldDB" id="A0A3R8T213"/>
<evidence type="ECO:0000313" key="1">
    <source>
        <dbReference type="EMBL" id="RRS01160.1"/>
    </source>
</evidence>
<dbReference type="InterPro" id="IPR033788">
    <property type="entry name" value="VbhA-like"/>
</dbReference>
<dbReference type="RefSeq" id="WP_125245260.1">
    <property type="nucleotide sequence ID" value="NZ_RSED01000026.1"/>
</dbReference>
<keyword evidence="2" id="KW-1185">Reference proteome</keyword>
<sequence>MPPLLHKISPTEPGAATGPLVLADRAAYSIAAEQAEAVFALEDMAPSAQDKAITAAILAGKVSPEQAREELREYVIAHKSVAGFLESRSWGR</sequence>
<organism evidence="1 2">
    <name type="scientific">Aquabacterium soli</name>
    <dbReference type="NCBI Taxonomy" id="2493092"/>
    <lineage>
        <taxon>Bacteria</taxon>
        <taxon>Pseudomonadati</taxon>
        <taxon>Pseudomonadota</taxon>
        <taxon>Betaproteobacteria</taxon>
        <taxon>Burkholderiales</taxon>
        <taxon>Aquabacterium</taxon>
    </lineage>
</organism>
<gene>
    <name evidence="1" type="ORF">EIP75_21530</name>
</gene>
<evidence type="ECO:0008006" key="3">
    <source>
        <dbReference type="Google" id="ProtNLM"/>
    </source>
</evidence>
<dbReference type="CDD" id="cd11586">
    <property type="entry name" value="VbhA_like"/>
    <property type="match status" value="1"/>
</dbReference>
<accession>A0A3R8T213</accession>
<evidence type="ECO:0000313" key="2">
    <source>
        <dbReference type="Proteomes" id="UP000269265"/>
    </source>
</evidence>
<proteinExistence type="predicted"/>
<dbReference type="EMBL" id="RSED01000026">
    <property type="protein sequence ID" value="RRS01160.1"/>
    <property type="molecule type" value="Genomic_DNA"/>
</dbReference>
<name>A0A3R8T213_9BURK</name>
<dbReference type="Proteomes" id="UP000269265">
    <property type="component" value="Unassembled WGS sequence"/>
</dbReference>
<comment type="caution">
    <text evidence="1">The sequence shown here is derived from an EMBL/GenBank/DDBJ whole genome shotgun (WGS) entry which is preliminary data.</text>
</comment>
<reference evidence="1 2" key="1">
    <citation type="submission" date="2018-12" db="EMBL/GenBank/DDBJ databases">
        <title>The whole draft genome of Aquabacterium sp. SJQ9.</title>
        <authorList>
            <person name="Sun L."/>
            <person name="Gao X."/>
            <person name="Chen W."/>
            <person name="Huang K."/>
        </authorList>
    </citation>
    <scope>NUCLEOTIDE SEQUENCE [LARGE SCALE GENOMIC DNA]</scope>
    <source>
        <strain evidence="1 2">SJQ9</strain>
    </source>
</reference>
<protein>
    <recommendedName>
        <fullName evidence="3">Antitoxin VbhA domain-containing protein</fullName>
    </recommendedName>
</protein>